<dbReference type="PANTHER" id="PTHR30244:SF34">
    <property type="entry name" value="DTDP-4-AMINO-4,6-DIDEOXYGALACTOSE TRANSAMINASE"/>
    <property type="match status" value="1"/>
</dbReference>
<keyword evidence="1 3" id="KW-0663">Pyridoxal phosphate</keyword>
<keyword evidence="4" id="KW-0808">Transferase</keyword>
<organism evidence="4 5">
    <name type="scientific">Guyparkeria halophila</name>
    <dbReference type="NCBI Taxonomy" id="47960"/>
    <lineage>
        <taxon>Bacteria</taxon>
        <taxon>Pseudomonadati</taxon>
        <taxon>Pseudomonadota</taxon>
        <taxon>Gammaproteobacteria</taxon>
        <taxon>Chromatiales</taxon>
        <taxon>Thioalkalibacteraceae</taxon>
        <taxon>Guyparkeria</taxon>
    </lineage>
</organism>
<evidence type="ECO:0000313" key="5">
    <source>
        <dbReference type="Proteomes" id="UP001327459"/>
    </source>
</evidence>
<dbReference type="Gene3D" id="3.40.640.10">
    <property type="entry name" value="Type I PLP-dependent aspartate aminotransferase-like (Major domain)"/>
    <property type="match status" value="1"/>
</dbReference>
<keyword evidence="5" id="KW-1185">Reference proteome</keyword>
<protein>
    <submittedName>
        <fullName evidence="4">UDP-4-amino-4, 6-dideoxy-N-acetyl-beta-L-altrosamine transaminase</fullName>
        <ecNumber evidence="4">2.6.1.92</ecNumber>
    </submittedName>
</protein>
<dbReference type="PIRSF" id="PIRSF000390">
    <property type="entry name" value="PLP_StrS"/>
    <property type="match status" value="1"/>
</dbReference>
<accession>A0ABZ0Z148</accession>
<keyword evidence="4" id="KW-0032">Aminotransferase</keyword>
<dbReference type="InterPro" id="IPR015421">
    <property type="entry name" value="PyrdxlP-dep_Trfase_major"/>
</dbReference>
<dbReference type="GO" id="GO:0008483">
    <property type="term" value="F:transaminase activity"/>
    <property type="evidence" value="ECO:0007669"/>
    <property type="project" value="UniProtKB-KW"/>
</dbReference>
<gene>
    <name evidence="4" type="primary">pseC</name>
    <name evidence="4" type="ORF">SR882_04350</name>
</gene>
<evidence type="ECO:0000256" key="2">
    <source>
        <dbReference type="ARBA" id="ARBA00037999"/>
    </source>
</evidence>
<proteinExistence type="inferred from homology"/>
<evidence type="ECO:0000313" key="4">
    <source>
        <dbReference type="EMBL" id="WQH17141.1"/>
    </source>
</evidence>
<dbReference type="InterPro" id="IPR015422">
    <property type="entry name" value="PyrdxlP-dep_Trfase_small"/>
</dbReference>
<evidence type="ECO:0000256" key="1">
    <source>
        <dbReference type="ARBA" id="ARBA00022898"/>
    </source>
</evidence>
<dbReference type="Proteomes" id="UP001327459">
    <property type="component" value="Chromosome"/>
</dbReference>
<dbReference type="CDD" id="cd00616">
    <property type="entry name" value="AHBA_syn"/>
    <property type="match status" value="1"/>
</dbReference>
<reference evidence="4 5" key="1">
    <citation type="submission" date="2023-11" db="EMBL/GenBank/DDBJ databases">
        <title>MicrobeMod: A computational toolkit for identifying prokaryotic methylation and restriction-modification with nanopore sequencing.</title>
        <authorList>
            <person name="Crits-Christoph A."/>
            <person name="Kang S.C."/>
            <person name="Lee H."/>
            <person name="Ostrov N."/>
        </authorList>
    </citation>
    <scope>NUCLEOTIDE SEQUENCE [LARGE SCALE GENOMIC DNA]</scope>
    <source>
        <strain evidence="4 5">ATCC 49870</strain>
    </source>
</reference>
<dbReference type="SUPFAM" id="SSF53383">
    <property type="entry name" value="PLP-dependent transferases"/>
    <property type="match status" value="1"/>
</dbReference>
<dbReference type="InterPro" id="IPR000653">
    <property type="entry name" value="DegT/StrS_aminotransferase"/>
</dbReference>
<dbReference type="NCBIfam" id="TIGR03588">
    <property type="entry name" value="PseC"/>
    <property type="match status" value="1"/>
</dbReference>
<dbReference type="Gene3D" id="3.90.1150.10">
    <property type="entry name" value="Aspartate Aminotransferase, domain 1"/>
    <property type="match status" value="1"/>
</dbReference>
<dbReference type="EC" id="2.6.1.92" evidence="4"/>
<dbReference type="Pfam" id="PF01041">
    <property type="entry name" value="DegT_DnrJ_EryC1"/>
    <property type="match status" value="1"/>
</dbReference>
<dbReference type="InterPro" id="IPR020026">
    <property type="entry name" value="PseC"/>
</dbReference>
<evidence type="ECO:0000256" key="3">
    <source>
        <dbReference type="RuleBase" id="RU004508"/>
    </source>
</evidence>
<dbReference type="InterPro" id="IPR015424">
    <property type="entry name" value="PyrdxlP-dep_Trfase"/>
</dbReference>
<sequence length="382" mass="41375">MIPYGRQDIRQEDIDAVTAVLRSDFLTQGPVVPRFERQLADRVDAGHGVACNSATSALHVACLALGVGPGEIVWTSANTFVASANCARYCGATVDFVDVDPETGNMSVAALRVKLEVAAHDGQIPRVVIPVHFAGQPCDMGAIGELADEYGFSVIEDASHAIGGNWHGDPIGSGRHSDITVFSFHPVKIITTGEGGMAVTNDAGIAEHMSLLRSHGVTRDPGCMSREPDGPWYYEQIELGFNYRLTEIAAALGESQLARLDDYVERRRALAKRYDRLLSGLPCRPLARTPGAESAWHLYVVRLDDPVRRRSVFDALRHRDIGVNVHYIPVPSQPDFARLGFDMSDFPGAASYYAGAMSLPLHPGLSEGDQDRVVSALREALA</sequence>
<dbReference type="PANTHER" id="PTHR30244">
    <property type="entry name" value="TRANSAMINASE"/>
    <property type="match status" value="1"/>
</dbReference>
<dbReference type="EMBL" id="CP140153">
    <property type="protein sequence ID" value="WQH17141.1"/>
    <property type="molecule type" value="Genomic_DNA"/>
</dbReference>
<dbReference type="RefSeq" id="WP_322522121.1">
    <property type="nucleotide sequence ID" value="NZ_CP140153.1"/>
</dbReference>
<name>A0ABZ0Z148_9GAMM</name>
<comment type="similarity">
    <text evidence="2 3">Belongs to the DegT/DnrJ/EryC1 family.</text>
</comment>